<dbReference type="AlphaFoldDB" id="A0A2W5SA58"/>
<keyword evidence="4" id="KW-0547">Nucleotide-binding</keyword>
<dbReference type="InterPro" id="IPR027417">
    <property type="entry name" value="P-loop_NTPase"/>
</dbReference>
<evidence type="ECO:0000313" key="7">
    <source>
        <dbReference type="EMBL" id="PZQ96944.1"/>
    </source>
</evidence>
<evidence type="ECO:0000313" key="8">
    <source>
        <dbReference type="Proteomes" id="UP000248975"/>
    </source>
</evidence>
<dbReference type="SUPFAM" id="SSF52540">
    <property type="entry name" value="P-loop containing nucleoside triphosphate hydrolases"/>
    <property type="match status" value="1"/>
</dbReference>
<dbReference type="Gene3D" id="3.40.50.300">
    <property type="entry name" value="P-loop containing nucleotide triphosphate hydrolases"/>
    <property type="match status" value="1"/>
</dbReference>
<gene>
    <name evidence="7" type="ORF">DI533_15430</name>
</gene>
<feature type="domain" description="ABC transporter" evidence="6">
    <location>
        <begin position="21"/>
        <end position="88"/>
    </location>
</feature>
<reference evidence="7 8" key="1">
    <citation type="submission" date="2017-08" db="EMBL/GenBank/DDBJ databases">
        <title>Infants hospitalized years apart are colonized by the same room-sourced microbial strains.</title>
        <authorList>
            <person name="Brooks B."/>
            <person name="Olm M.R."/>
            <person name="Firek B.A."/>
            <person name="Baker R."/>
            <person name="Thomas B.C."/>
            <person name="Morowitz M.J."/>
            <person name="Banfield J.F."/>
        </authorList>
    </citation>
    <scope>NUCLEOTIDE SEQUENCE [LARGE SCALE GENOMIC DNA]</scope>
    <source>
        <strain evidence="7">S2_003_000_R2_11</strain>
    </source>
</reference>
<evidence type="ECO:0000256" key="4">
    <source>
        <dbReference type="ARBA" id="ARBA00022741"/>
    </source>
</evidence>
<evidence type="ECO:0000256" key="3">
    <source>
        <dbReference type="ARBA" id="ARBA00022737"/>
    </source>
</evidence>
<dbReference type="EMBL" id="QFQS01000003">
    <property type="protein sequence ID" value="PZQ96944.1"/>
    <property type="molecule type" value="Genomic_DNA"/>
</dbReference>
<sequence>MTELVLNAENVSKPYLGVCALNQVLIDCRAGEVDATLGENASGKSSLMKIARGAVAPNSGTVTIAGQPLTHPDQSLARSLGLATIYQDGSLVCPSHRALPWRPSCTTGRS</sequence>
<dbReference type="GO" id="GO:0005524">
    <property type="term" value="F:ATP binding"/>
    <property type="evidence" value="ECO:0007669"/>
    <property type="project" value="UniProtKB-KW"/>
</dbReference>
<proteinExistence type="predicted"/>
<evidence type="ECO:0000256" key="1">
    <source>
        <dbReference type="ARBA" id="ARBA00022448"/>
    </source>
</evidence>
<accession>A0A2W5SA58</accession>
<protein>
    <recommendedName>
        <fullName evidence="6">ABC transporter domain-containing protein</fullName>
    </recommendedName>
</protein>
<evidence type="ECO:0000256" key="2">
    <source>
        <dbReference type="ARBA" id="ARBA00022597"/>
    </source>
</evidence>
<dbReference type="InterPro" id="IPR003439">
    <property type="entry name" value="ABC_transporter-like_ATP-bd"/>
</dbReference>
<dbReference type="GO" id="GO:0016887">
    <property type="term" value="F:ATP hydrolysis activity"/>
    <property type="evidence" value="ECO:0007669"/>
    <property type="project" value="InterPro"/>
</dbReference>
<organism evidence="7 8">
    <name type="scientific">Cereibacter sphaeroides</name>
    <name type="common">Rhodobacter sphaeroides</name>
    <dbReference type="NCBI Taxonomy" id="1063"/>
    <lineage>
        <taxon>Bacteria</taxon>
        <taxon>Pseudomonadati</taxon>
        <taxon>Pseudomonadota</taxon>
        <taxon>Alphaproteobacteria</taxon>
        <taxon>Rhodobacterales</taxon>
        <taxon>Paracoccaceae</taxon>
        <taxon>Cereibacter</taxon>
    </lineage>
</organism>
<evidence type="ECO:0000259" key="6">
    <source>
        <dbReference type="Pfam" id="PF00005"/>
    </source>
</evidence>
<keyword evidence="5" id="KW-0067">ATP-binding</keyword>
<evidence type="ECO:0000256" key="5">
    <source>
        <dbReference type="ARBA" id="ARBA00022840"/>
    </source>
</evidence>
<keyword evidence="2" id="KW-0762">Sugar transport</keyword>
<comment type="caution">
    <text evidence="7">The sequence shown here is derived from an EMBL/GenBank/DDBJ whole genome shotgun (WGS) entry which is preliminary data.</text>
</comment>
<dbReference type="InterPro" id="IPR050107">
    <property type="entry name" value="ABC_carbohydrate_import_ATPase"/>
</dbReference>
<keyword evidence="3" id="KW-0677">Repeat</keyword>
<dbReference type="PANTHER" id="PTHR43790">
    <property type="entry name" value="CARBOHYDRATE TRANSPORT ATP-BINDING PROTEIN MG119-RELATED"/>
    <property type="match status" value="1"/>
</dbReference>
<dbReference type="Proteomes" id="UP000248975">
    <property type="component" value="Unassembled WGS sequence"/>
</dbReference>
<dbReference type="PANTHER" id="PTHR43790:SF9">
    <property type="entry name" value="GALACTOFURANOSE TRANSPORTER ATP-BINDING PROTEIN YTFR"/>
    <property type="match status" value="1"/>
</dbReference>
<dbReference type="Pfam" id="PF00005">
    <property type="entry name" value="ABC_tran"/>
    <property type="match status" value="1"/>
</dbReference>
<name>A0A2W5SA58_CERSP</name>
<keyword evidence="1" id="KW-0813">Transport</keyword>